<feature type="transmembrane region" description="Helical" evidence="1">
    <location>
        <begin position="283"/>
        <end position="308"/>
    </location>
</feature>
<dbReference type="InterPro" id="IPR018710">
    <property type="entry name" value="DUF2232"/>
</dbReference>
<feature type="transmembrane region" description="Helical" evidence="1">
    <location>
        <begin position="60"/>
        <end position="76"/>
    </location>
</feature>
<feature type="transmembrane region" description="Helical" evidence="1">
    <location>
        <begin position="14"/>
        <end position="31"/>
    </location>
</feature>
<name>A0A832IA34_UNCEI</name>
<proteinExistence type="predicted"/>
<sequence length="327" mass="34472">MTTTADPAASARPSVLRGALLALLLALLGVQHPAPWGALWLAVPGAVAVALLAAWRWGRWGLAVPLALGVGALALGGPGSTWAWWTPAAALVGAWMGLREEGGGPAAGERAWLLLPLLVLAAGLPWSPQYGALVAGVEREWRAAEAATPEFWRQLGVAPDRVAALERQIEQQAGLRAKALPHVLPTVLFVWMALLVAGGRSFAARAARALRWPSLSGARLRDWRLPDGALWVFLAGLALLVAGWPAWAPTGWTLLLNAGLGFCLQGIAVVESLLLARGVPPSIIILTLLFVFTVALPAFVLTTAALGLSDVWLDYRRLEPADDEDGA</sequence>
<feature type="transmembrane region" description="Helical" evidence="1">
    <location>
        <begin position="37"/>
        <end position="55"/>
    </location>
</feature>
<organism evidence="2">
    <name type="scientific">Eiseniibacteriota bacterium</name>
    <dbReference type="NCBI Taxonomy" id="2212470"/>
    <lineage>
        <taxon>Bacteria</taxon>
        <taxon>Candidatus Eiseniibacteriota</taxon>
    </lineage>
</organism>
<keyword evidence="1" id="KW-1133">Transmembrane helix</keyword>
<keyword evidence="1" id="KW-0812">Transmembrane</keyword>
<feature type="transmembrane region" description="Helical" evidence="1">
    <location>
        <begin position="254"/>
        <end position="276"/>
    </location>
</feature>
<dbReference type="Pfam" id="PF09991">
    <property type="entry name" value="DUF2232"/>
    <property type="match status" value="1"/>
</dbReference>
<protein>
    <submittedName>
        <fullName evidence="2">DUF2232 domain-containing protein</fullName>
    </submittedName>
</protein>
<dbReference type="EMBL" id="DSQF01000016">
    <property type="protein sequence ID" value="HGZ43272.1"/>
    <property type="molecule type" value="Genomic_DNA"/>
</dbReference>
<feature type="transmembrane region" description="Helical" evidence="1">
    <location>
        <begin position="228"/>
        <end position="248"/>
    </location>
</feature>
<accession>A0A832IA34</accession>
<evidence type="ECO:0000313" key="2">
    <source>
        <dbReference type="EMBL" id="HGZ43272.1"/>
    </source>
</evidence>
<evidence type="ECO:0000256" key="1">
    <source>
        <dbReference type="SAM" id="Phobius"/>
    </source>
</evidence>
<gene>
    <name evidence="2" type="ORF">ENR23_07580</name>
</gene>
<feature type="transmembrane region" description="Helical" evidence="1">
    <location>
        <begin position="188"/>
        <end position="207"/>
    </location>
</feature>
<keyword evidence="1" id="KW-0472">Membrane</keyword>
<comment type="caution">
    <text evidence="2">The sequence shown here is derived from an EMBL/GenBank/DDBJ whole genome shotgun (WGS) entry which is preliminary data.</text>
</comment>
<reference evidence="2" key="1">
    <citation type="journal article" date="2020" name="mSystems">
        <title>Genome- and Community-Level Interaction Insights into Carbon Utilization and Element Cycling Functions of Hydrothermarchaeota in Hydrothermal Sediment.</title>
        <authorList>
            <person name="Zhou Z."/>
            <person name="Liu Y."/>
            <person name="Xu W."/>
            <person name="Pan J."/>
            <person name="Luo Z.H."/>
            <person name="Li M."/>
        </authorList>
    </citation>
    <scope>NUCLEOTIDE SEQUENCE [LARGE SCALE GENOMIC DNA]</scope>
    <source>
        <strain evidence="2">SpSt-381</strain>
    </source>
</reference>
<dbReference type="AlphaFoldDB" id="A0A832IA34"/>